<dbReference type="Proteomes" id="UP000249661">
    <property type="component" value="Unassembled WGS sequence"/>
</dbReference>
<evidence type="ECO:0000313" key="2">
    <source>
        <dbReference type="Proteomes" id="UP000249661"/>
    </source>
</evidence>
<dbReference type="EMBL" id="KZ824937">
    <property type="protein sequence ID" value="RAH73865.1"/>
    <property type="molecule type" value="Genomic_DNA"/>
</dbReference>
<gene>
    <name evidence="1" type="ORF">BO66DRAFT_174694</name>
</gene>
<evidence type="ECO:0000313" key="1">
    <source>
        <dbReference type="EMBL" id="RAH73865.1"/>
    </source>
</evidence>
<reference evidence="1" key="1">
    <citation type="submission" date="2018-02" db="EMBL/GenBank/DDBJ databases">
        <title>The genomes of Aspergillus section Nigri reveals drivers in fungal speciation.</title>
        <authorList>
            <consortium name="DOE Joint Genome Institute"/>
            <person name="Vesth T.C."/>
            <person name="Nybo J."/>
            <person name="Theobald S."/>
            <person name="Brandl J."/>
            <person name="Frisvad J.C."/>
            <person name="Nielsen K.F."/>
            <person name="Lyhne E.K."/>
            <person name="Kogle M.E."/>
            <person name="Kuo A."/>
            <person name="Riley R."/>
            <person name="Clum A."/>
            <person name="Nolan M."/>
            <person name="Lipzen A."/>
            <person name="Salamov A."/>
            <person name="Henrissat B."/>
            <person name="Wiebenga A."/>
            <person name="De vries R.P."/>
            <person name="Grigoriev I.V."/>
            <person name="Mortensen U.H."/>
            <person name="Andersen M.R."/>
            <person name="Baker S.E."/>
        </authorList>
    </citation>
    <scope>NUCLEOTIDE SEQUENCE</scope>
    <source>
        <strain evidence="1">CBS 121060</strain>
    </source>
</reference>
<accession>A0ACD1HJU2</accession>
<organism evidence="1 2">
    <name type="scientific">Aspergillus aculeatinus CBS 121060</name>
    <dbReference type="NCBI Taxonomy" id="1448322"/>
    <lineage>
        <taxon>Eukaryota</taxon>
        <taxon>Fungi</taxon>
        <taxon>Dikarya</taxon>
        <taxon>Ascomycota</taxon>
        <taxon>Pezizomycotina</taxon>
        <taxon>Eurotiomycetes</taxon>
        <taxon>Eurotiomycetidae</taxon>
        <taxon>Eurotiales</taxon>
        <taxon>Aspergillaceae</taxon>
        <taxon>Aspergillus</taxon>
        <taxon>Aspergillus subgen. Circumdati</taxon>
    </lineage>
</organism>
<name>A0ACD1HJU2_9EURO</name>
<keyword evidence="2" id="KW-1185">Reference proteome</keyword>
<proteinExistence type="predicted"/>
<sequence length="119" mass="13811">MIVLVIYLSIPAISEAARYFLELQLSQLWYGRIRNRCHTIKQGRSFVQRRSSILINSILPRAPHKYHRSRSTAAPTRIVIMLPDVQLLPETTRLNYEIAFYMFLGTCSMTVSARSRRPS</sequence>
<protein>
    <submittedName>
        <fullName evidence="1">Uncharacterized protein</fullName>
    </submittedName>
</protein>